<dbReference type="SUPFAM" id="SSF50974">
    <property type="entry name" value="Nitrous oxide reductase, N-terminal domain"/>
    <property type="match status" value="1"/>
</dbReference>
<evidence type="ECO:0000256" key="6">
    <source>
        <dbReference type="SAM" id="SignalP"/>
    </source>
</evidence>
<evidence type="ECO:0000313" key="9">
    <source>
        <dbReference type="Proteomes" id="UP000624703"/>
    </source>
</evidence>
<evidence type="ECO:0000256" key="4">
    <source>
        <dbReference type="ARBA" id="ARBA00023004"/>
    </source>
</evidence>
<dbReference type="InterPro" id="IPR015943">
    <property type="entry name" value="WD40/YVTN_repeat-like_dom_sf"/>
</dbReference>
<keyword evidence="1 5" id="KW-0349">Heme</keyword>
<evidence type="ECO:0000259" key="7">
    <source>
        <dbReference type="PROSITE" id="PS51007"/>
    </source>
</evidence>
<feature type="domain" description="Cytochrome c" evidence="7">
    <location>
        <begin position="1325"/>
        <end position="1452"/>
    </location>
</feature>
<gene>
    <name evidence="8" type="ORF">JIN82_13215</name>
</gene>
<dbReference type="EMBL" id="JAENIM010000043">
    <property type="protein sequence ID" value="MBK1792115.1"/>
    <property type="molecule type" value="Genomic_DNA"/>
</dbReference>
<dbReference type="Pfam" id="PF13385">
    <property type="entry name" value="Laminin_G_3"/>
    <property type="match status" value="1"/>
</dbReference>
<evidence type="ECO:0000256" key="3">
    <source>
        <dbReference type="ARBA" id="ARBA00022729"/>
    </source>
</evidence>
<dbReference type="InterPro" id="IPR013320">
    <property type="entry name" value="ConA-like_dom_sf"/>
</dbReference>
<dbReference type="Gene3D" id="2.130.10.10">
    <property type="entry name" value="YVTN repeat-like/Quinoprotein amine dehydrogenase"/>
    <property type="match status" value="1"/>
</dbReference>
<dbReference type="Gene3D" id="2.60.40.1220">
    <property type="match status" value="1"/>
</dbReference>
<name>A0A8J7SMJ6_9BACT</name>
<comment type="caution">
    <text evidence="8">The sequence shown here is derived from an EMBL/GenBank/DDBJ whole genome shotgun (WGS) entry which is preliminary data.</text>
</comment>
<keyword evidence="2 5" id="KW-0479">Metal-binding</keyword>
<keyword evidence="4 5" id="KW-0408">Iron</keyword>
<dbReference type="PROSITE" id="PS51007">
    <property type="entry name" value="CYTC"/>
    <property type="match status" value="2"/>
</dbReference>
<proteinExistence type="predicted"/>
<keyword evidence="9" id="KW-1185">Reference proteome</keyword>
<feature type="signal peptide" evidence="6">
    <location>
        <begin position="1"/>
        <end position="32"/>
    </location>
</feature>
<dbReference type="Gene3D" id="1.10.760.10">
    <property type="entry name" value="Cytochrome c-like domain"/>
    <property type="match status" value="2"/>
</dbReference>
<dbReference type="InterPro" id="IPR013783">
    <property type="entry name" value="Ig-like_fold"/>
</dbReference>
<protein>
    <submittedName>
        <fullName evidence="8">Tandem-95 repeat protein</fullName>
    </submittedName>
</protein>
<dbReference type="Pfam" id="PF08309">
    <property type="entry name" value="LVIVD"/>
    <property type="match status" value="1"/>
</dbReference>
<dbReference type="InterPro" id="IPR036909">
    <property type="entry name" value="Cyt_c-like_dom_sf"/>
</dbReference>
<dbReference type="Pfam" id="PF13205">
    <property type="entry name" value="Big_5"/>
    <property type="match status" value="1"/>
</dbReference>
<dbReference type="InterPro" id="IPR014755">
    <property type="entry name" value="Cu-Rt/internalin_Ig-like"/>
</dbReference>
<dbReference type="InterPro" id="IPR011045">
    <property type="entry name" value="N2O_reductase_N"/>
</dbReference>
<dbReference type="Gene3D" id="2.60.40.10">
    <property type="entry name" value="Immunoglobulins"/>
    <property type="match status" value="1"/>
</dbReference>
<dbReference type="Pfam" id="PF17963">
    <property type="entry name" value="Big_9"/>
    <property type="match status" value="2"/>
</dbReference>
<dbReference type="InterPro" id="IPR051200">
    <property type="entry name" value="Host-pathogen_enzymatic-act"/>
</dbReference>
<evidence type="ECO:0000256" key="2">
    <source>
        <dbReference type="ARBA" id="ARBA00022723"/>
    </source>
</evidence>
<accession>A0A8J7SMJ6</accession>
<dbReference type="SUPFAM" id="SSF49899">
    <property type="entry name" value="Concanavalin A-like lectins/glucanases"/>
    <property type="match status" value="1"/>
</dbReference>
<reference evidence="8" key="1">
    <citation type="submission" date="2021-01" db="EMBL/GenBank/DDBJ databases">
        <title>Modified the classification status of verrucomicrobia.</title>
        <authorList>
            <person name="Feng X."/>
        </authorList>
    </citation>
    <scope>NUCLEOTIDE SEQUENCE</scope>
    <source>
        <strain evidence="8">_KCTC 22039</strain>
    </source>
</reference>
<dbReference type="SUPFAM" id="SSF46626">
    <property type="entry name" value="Cytochrome c"/>
    <property type="match status" value="2"/>
</dbReference>
<feature type="domain" description="Cytochrome c" evidence="7">
    <location>
        <begin position="1468"/>
        <end position="1580"/>
    </location>
</feature>
<keyword evidence="3 6" id="KW-0732">Signal</keyword>
<dbReference type="GO" id="GO:0046872">
    <property type="term" value="F:metal ion binding"/>
    <property type="evidence" value="ECO:0007669"/>
    <property type="project" value="UniProtKB-KW"/>
</dbReference>
<dbReference type="InterPro" id="IPR009056">
    <property type="entry name" value="Cyt_c-like_dom"/>
</dbReference>
<dbReference type="Gene3D" id="2.60.40.3440">
    <property type="match status" value="1"/>
</dbReference>
<evidence type="ECO:0000256" key="1">
    <source>
        <dbReference type="ARBA" id="ARBA00022617"/>
    </source>
</evidence>
<evidence type="ECO:0000256" key="5">
    <source>
        <dbReference type="PROSITE-ProRule" id="PRU00433"/>
    </source>
</evidence>
<dbReference type="InterPro" id="IPR013211">
    <property type="entry name" value="LVIVD"/>
</dbReference>
<dbReference type="Gene3D" id="2.60.40.2810">
    <property type="match status" value="1"/>
</dbReference>
<dbReference type="Gene3D" id="2.60.120.200">
    <property type="match status" value="1"/>
</dbReference>
<feature type="chain" id="PRO_5035224089" evidence="6">
    <location>
        <begin position="33"/>
        <end position="2222"/>
    </location>
</feature>
<dbReference type="GO" id="GO:0020037">
    <property type="term" value="F:heme binding"/>
    <property type="evidence" value="ECO:0007669"/>
    <property type="project" value="InterPro"/>
</dbReference>
<dbReference type="Proteomes" id="UP000624703">
    <property type="component" value="Unassembled WGS sequence"/>
</dbReference>
<dbReference type="GO" id="GO:0009055">
    <property type="term" value="F:electron transfer activity"/>
    <property type="evidence" value="ECO:0007669"/>
    <property type="project" value="InterPro"/>
</dbReference>
<sequence>MKKLHLPHPREKYSPLGLAALSSLLCMSSLSATELLQNVGFEEPALSSGGTAMNTSGDWFVIGNSNYTTIQNAGWSSESGNQGAWLKGWITNLDQTLYQDIPAVAGDRYHLALSSAFNANVLANGTQMETSIVWLDASGQEISRQNLDVDALVVDTSWHRYELEGIAPAGCETVRVQVHYTTEPTLVTTSQSSIIVDNVSLTKEDLNQPLSATEMGSGLVGYWPFDGDLNDAGPSQLNGSAVGGVSYTNGPFGQAVKLDDVAEAIDLNAGDISYPWTFSAWVKRSATGEAMEVLFDSANGSVRLKQDGIEEIGISKAVSGDLSLEKAMPSDQWVHLAMVAGEHTTCVYVDGYAYGTPPFASAFRVMDLPLDRIGQLAGTAGVHAELDELAVWNRELNAAEIRHLYLNGLQGETTSRTANVLNGRALGLSGPGINQQSYTTVGEKILEFDLNGVGDSGEEGRVVSIGYRDGWFYSDGRKLANTGGISVYDFSDITNPRRVSQHYDVHRPEHLYSEYLMPDGQDLYINATYNNEDKFIDISQLPAVSHATPQNLVAQRSPDVNAFFDGRYAYYGQYGYPRSHVAAEIWDMKTDTKLVDLDFENQLGFRGCMTVVGNLMLVTASNTGDGVAAYDVSNPANPVLLDLIYGVGNAYEPAVYGDKLVMPGKDAAGNKRTTVVDFSDPSNLTVVGSFVATGLNHYIQFQDNIGYIGRGMYNMDDLSTIATFDVGAEYMVPMGNVVLSVGGKGHAAFYASSTEPDTRGPDVSYCNPVNGATGQSVKSRIAIVIPENLDTSSITPENFIVRPVGGQTLAGYFTYSDKDIITFTPDEDLAVSTTYEIVVSQGGIKDVVGNGLETTFTSSFTTSDSAIDNSNAAPLVTDFNLSTYPVSAGQSVTLSPFAIDSEGEALEYQLVQDGVAGAWQSAADLTTSFSTDGRHQILVNVRDASGNVSSYNYTITVGSVPTGAAPAKSSGLTIDTTTATIWSVNPDNNTVSALLADTNTKVKEVAVGQKPVSVATNSVDEVWVTCKGNDQIDIITTSNNNLSESIKLDYGSAPSGITYHAGNDKFYVALEGSGQLLEIDPASKIVTRQLELSRGARAIAIDGDGNKAYVSQFITEVETAHVWQVDLTNMSLTTTINLAKDTSIDESANGRGILNYLAGLSINPAGDELWVAATKANTDRGEFLEGGSGQPDSQAFQNTIRAVTAVVELSSSSELAGRRFDHDNKAFPAAVEFSPLGDYVFIAMRGNNEVLIYDILDGTMALRKTLLTELSPDALLYDATSGNLFVKNFMSRSVQSFDIQPFLAYQGATNVQLNTITVSNETLSAEVLLGKQVFYNANDERMSRDSYLSCASCHDDGGQDGRTYDFTERGEGIRNNSTLNGKRGTGHGRVHWSGNFDEIQDFEHDIRGPFGGTGFLADSDFNTGSRNQPLGDSKAGHSVELDALAAYVTSLKHEPRSPAREADGYMTASAYLGQRHFADLNCAQCHGGADFTDSASLVRHDIGTIKVSSGQRLSGLLDGIDTPTLKGLADTAPYLHDGSAATLAEVFNATNAPDGSAHAVVRSLSASAQQELLDYIIQLDSAASEAPGTPGANLVSNAQFDVGTDSKNLDEAFDVPSWRRVTVGDANIWLEVATLDGIASRYIESRWQNSYIYQDIPVNAGDIYQLSTDYYNKGDNNNKWEPTLQLEWYDALGGLIGSTIIVDEGDIANETPGIWYTLQGSHQAPASAAFGRVILRVDNNGSSSAQRTLFDNVSMVGNAAPVALDDTGYLVDQEDTITIDVLANDSDADGDTLSLVSVTNGTRGTAVIDNGKVTYTPSAGQSGSDSFTYTLTDGNQNITANVSLTIEISNLPPVANNDSLTLIEGSDAQITLTGSDPDGDNLNYNITGQPASGQLSQQGSLVTYTPNAGFYGTDSFSFTASDAEFTSASATITVTVEQDLTPKLARTTLSSVGNTNWTQVDLGTYYHSAVIIATPIYPDSTTPPVVTRLRNVSGSGFEIQIDRFDGLTDSISLDVSIVAVEAGIYTHAAHGVTMEAARMTSTVTAENNNWLAESVSYNNSYTSPVVLGQVMSNNDDSPSVFWCHGSSRNNTPDANNLNIGKHVGEDSVVSRADETIGYIVIESGSGTINGVAYEAATGADSIRHWSNNGDNPYSYSLSGALSNPSVAALSGAAMDGADGYWPVLFGASPISSSSLNLVADEDMLGNSERKHATEQVNYLVLE</sequence>
<dbReference type="Gene3D" id="2.60.120.260">
    <property type="entry name" value="Galactose-binding domain-like"/>
    <property type="match status" value="2"/>
</dbReference>
<organism evidence="8 9">
    <name type="scientific">Persicirhabdus sediminis</name>
    <dbReference type="NCBI Taxonomy" id="454144"/>
    <lineage>
        <taxon>Bacteria</taxon>
        <taxon>Pseudomonadati</taxon>
        <taxon>Verrucomicrobiota</taxon>
        <taxon>Verrucomicrobiia</taxon>
        <taxon>Verrucomicrobiales</taxon>
        <taxon>Verrucomicrobiaceae</taxon>
        <taxon>Persicirhabdus</taxon>
    </lineage>
</organism>
<dbReference type="InterPro" id="IPR032812">
    <property type="entry name" value="SbsA_Ig"/>
</dbReference>
<evidence type="ECO:0000313" key="8">
    <source>
        <dbReference type="EMBL" id="MBK1792115.1"/>
    </source>
</evidence>
<dbReference type="PANTHER" id="PTHR47197:SF3">
    <property type="entry name" value="DIHYDRO-HEME D1 DEHYDROGENASE"/>
    <property type="match status" value="1"/>
</dbReference>
<dbReference type="NCBIfam" id="NF012211">
    <property type="entry name" value="tand_rpt_95"/>
    <property type="match status" value="2"/>
</dbReference>
<dbReference type="PANTHER" id="PTHR47197">
    <property type="entry name" value="PROTEIN NIRF"/>
    <property type="match status" value="1"/>
</dbReference>